<evidence type="ECO:0000256" key="1">
    <source>
        <dbReference type="SAM" id="MobiDB-lite"/>
    </source>
</evidence>
<evidence type="ECO:0000313" key="3">
    <source>
        <dbReference type="Proteomes" id="UP000268007"/>
    </source>
</evidence>
<dbReference type="AlphaFoldDB" id="A0A495IVW0"/>
<evidence type="ECO:0000313" key="2">
    <source>
        <dbReference type="EMBL" id="RKR80461.1"/>
    </source>
</evidence>
<dbReference type="OrthoDB" id="9841166at2"/>
<sequence>MLVATSSKASIVPPNGSNYVQSGETTDFEKNMDEHLGRADVSPVYKDAEQTLGTLRPINVRIDEQYLFEADLDNTSAIG</sequence>
<reference evidence="2 3" key="1">
    <citation type="submission" date="2018-10" db="EMBL/GenBank/DDBJ databases">
        <title>Genomic Encyclopedia of Archaeal and Bacterial Type Strains, Phase II (KMG-II): from individual species to whole genera.</title>
        <authorList>
            <person name="Goeker M."/>
        </authorList>
    </citation>
    <scope>NUCLEOTIDE SEQUENCE [LARGE SCALE GENOMIC DNA]</scope>
    <source>
        <strain evidence="2 3">DSM 18602</strain>
    </source>
</reference>
<accession>A0A495IVW0</accession>
<name>A0A495IVW0_9SPHI</name>
<feature type="region of interest" description="Disordered" evidence="1">
    <location>
        <begin position="1"/>
        <end position="23"/>
    </location>
</feature>
<gene>
    <name evidence="2" type="ORF">BDD43_0574</name>
</gene>
<organism evidence="2 3">
    <name type="scientific">Mucilaginibacter gracilis</name>
    <dbReference type="NCBI Taxonomy" id="423350"/>
    <lineage>
        <taxon>Bacteria</taxon>
        <taxon>Pseudomonadati</taxon>
        <taxon>Bacteroidota</taxon>
        <taxon>Sphingobacteriia</taxon>
        <taxon>Sphingobacteriales</taxon>
        <taxon>Sphingobacteriaceae</taxon>
        <taxon>Mucilaginibacter</taxon>
    </lineage>
</organism>
<dbReference type="Proteomes" id="UP000268007">
    <property type="component" value="Unassembled WGS sequence"/>
</dbReference>
<protein>
    <submittedName>
        <fullName evidence="2">Uncharacterized protein</fullName>
    </submittedName>
</protein>
<proteinExistence type="predicted"/>
<keyword evidence="3" id="KW-1185">Reference proteome</keyword>
<dbReference type="RefSeq" id="WP_008506618.1">
    <property type="nucleotide sequence ID" value="NZ_RBKU01000001.1"/>
</dbReference>
<comment type="caution">
    <text evidence="2">The sequence shown here is derived from an EMBL/GenBank/DDBJ whole genome shotgun (WGS) entry which is preliminary data.</text>
</comment>
<dbReference type="EMBL" id="RBKU01000001">
    <property type="protein sequence ID" value="RKR80461.1"/>
    <property type="molecule type" value="Genomic_DNA"/>
</dbReference>